<reference evidence="2 4" key="1">
    <citation type="submission" date="2017-11" db="EMBL/GenBank/DDBJ databases">
        <title>De novo assembly and phasing of dikaryotic genomes from two isolates of Puccinia coronata f. sp. avenae, the causal agent of oat crown rust.</title>
        <authorList>
            <person name="Miller M.E."/>
            <person name="Zhang Y."/>
            <person name="Omidvar V."/>
            <person name="Sperschneider J."/>
            <person name="Schwessinger B."/>
            <person name="Raley C."/>
            <person name="Palmer J.M."/>
            <person name="Garnica D."/>
            <person name="Upadhyaya N."/>
            <person name="Rathjen J."/>
            <person name="Taylor J.M."/>
            <person name="Park R.F."/>
            <person name="Dodds P.N."/>
            <person name="Hirsch C.D."/>
            <person name="Kianian S.F."/>
            <person name="Figueroa M."/>
        </authorList>
    </citation>
    <scope>NUCLEOTIDE SEQUENCE [LARGE SCALE GENOMIC DNA]</scope>
    <source>
        <strain evidence="2">12NC29</strain>
    </source>
</reference>
<dbReference type="EMBL" id="PGCJ01000007">
    <property type="protein sequence ID" value="PLW57904.1"/>
    <property type="molecule type" value="Genomic_DNA"/>
</dbReference>
<keyword evidence="4" id="KW-1185">Reference proteome</keyword>
<evidence type="ECO:0000313" key="4">
    <source>
        <dbReference type="Proteomes" id="UP000235388"/>
    </source>
</evidence>
<dbReference type="AlphaFoldDB" id="A0A2N5T7V3"/>
<sequence>MLTLHPGLSQTYSPSPSPAGGRGARPRAKRDADLPCGQRPCGTARSRLVWFPGILTLSEVKHDICFHPVPEPNRPLYWTVDPALIAKNWALGQRSIQDPSGASVPSTLFSAVLGIYVPSTV</sequence>
<protein>
    <submittedName>
        <fullName evidence="2">Uncharacterized protein</fullName>
    </submittedName>
</protein>
<comment type="caution">
    <text evidence="2">The sequence shown here is derived from an EMBL/GenBank/DDBJ whole genome shotgun (WGS) entry which is preliminary data.</text>
</comment>
<evidence type="ECO:0000313" key="3">
    <source>
        <dbReference type="EMBL" id="PLW57904.1"/>
    </source>
</evidence>
<accession>A0A2N5T7V3</accession>
<dbReference type="Proteomes" id="UP000235388">
    <property type="component" value="Unassembled WGS sequence"/>
</dbReference>
<feature type="region of interest" description="Disordered" evidence="1">
    <location>
        <begin position="1"/>
        <end position="38"/>
    </location>
</feature>
<gene>
    <name evidence="3" type="ORF">PCANC_01004</name>
    <name evidence="2" type="ORF">PCANC_04027</name>
</gene>
<proteinExistence type="predicted"/>
<name>A0A2N5T7V3_9BASI</name>
<evidence type="ECO:0000313" key="2">
    <source>
        <dbReference type="EMBL" id="PLW21574.1"/>
    </source>
</evidence>
<organism evidence="2 4">
    <name type="scientific">Puccinia coronata f. sp. avenae</name>
    <dbReference type="NCBI Taxonomy" id="200324"/>
    <lineage>
        <taxon>Eukaryota</taxon>
        <taxon>Fungi</taxon>
        <taxon>Dikarya</taxon>
        <taxon>Basidiomycota</taxon>
        <taxon>Pucciniomycotina</taxon>
        <taxon>Pucciniomycetes</taxon>
        <taxon>Pucciniales</taxon>
        <taxon>Pucciniaceae</taxon>
        <taxon>Puccinia</taxon>
    </lineage>
</organism>
<dbReference type="EMBL" id="PGCJ01000782">
    <property type="protein sequence ID" value="PLW21574.1"/>
    <property type="molecule type" value="Genomic_DNA"/>
</dbReference>
<evidence type="ECO:0000256" key="1">
    <source>
        <dbReference type="SAM" id="MobiDB-lite"/>
    </source>
</evidence>